<name>A0A1E3JXR5_9TREE</name>
<dbReference type="EMBL" id="MEKH01000008">
    <property type="protein sequence ID" value="ODO04987.1"/>
    <property type="molecule type" value="Genomic_DNA"/>
</dbReference>
<evidence type="ECO:0000313" key="2">
    <source>
        <dbReference type="Proteomes" id="UP000095149"/>
    </source>
</evidence>
<protein>
    <submittedName>
        <fullName evidence="1">Uncharacterized protein</fullName>
    </submittedName>
</protein>
<reference evidence="1 2" key="1">
    <citation type="submission" date="2016-06" db="EMBL/GenBank/DDBJ databases">
        <title>Evolution of pathogenesis and genome organization in the Tremellales.</title>
        <authorList>
            <person name="Cuomo C."/>
            <person name="Litvintseva A."/>
            <person name="Heitman J."/>
            <person name="Chen Y."/>
            <person name="Sun S."/>
            <person name="Springer D."/>
            <person name="Dromer F."/>
            <person name="Young S."/>
            <person name="Zeng Q."/>
            <person name="Chapman S."/>
            <person name="Gujja S."/>
            <person name="Saif S."/>
            <person name="Birren B."/>
        </authorList>
    </citation>
    <scope>NUCLEOTIDE SEQUENCE [LARGE SCALE GENOMIC DNA]</scope>
    <source>
        <strain evidence="1 2">CBS 6273</strain>
    </source>
</reference>
<sequence>MSDHDERTRLISQEASRVTERFMSTIDRNITASGLEAPTFPSRDSVVEKIADWVQTAIEAQVNEEHDENRTLENSLKDVDVRAKRIGISQSGEVLVWNAKVDGDGWSTVTKAALIEMPQAYVGVTFLD</sequence>
<proteinExistence type="predicted"/>
<comment type="caution">
    <text evidence="1">The sequence shown here is derived from an EMBL/GenBank/DDBJ whole genome shotgun (WGS) entry which is preliminary data.</text>
</comment>
<evidence type="ECO:0000313" key="1">
    <source>
        <dbReference type="EMBL" id="ODO04987.1"/>
    </source>
</evidence>
<dbReference type="OrthoDB" id="10340548at2759"/>
<accession>A0A1E3JXR5</accession>
<dbReference type="AlphaFoldDB" id="A0A1E3JXR5"/>
<dbReference type="Proteomes" id="UP000095149">
    <property type="component" value="Unassembled WGS sequence"/>
</dbReference>
<organism evidence="1 2">
    <name type="scientific">Cryptococcus amylolentus CBS 6273</name>
    <dbReference type="NCBI Taxonomy" id="1296118"/>
    <lineage>
        <taxon>Eukaryota</taxon>
        <taxon>Fungi</taxon>
        <taxon>Dikarya</taxon>
        <taxon>Basidiomycota</taxon>
        <taxon>Agaricomycotina</taxon>
        <taxon>Tremellomycetes</taxon>
        <taxon>Tremellales</taxon>
        <taxon>Cryptococcaceae</taxon>
        <taxon>Cryptococcus</taxon>
    </lineage>
</organism>
<gene>
    <name evidence="1" type="ORF">I350_05599</name>
</gene>